<evidence type="ECO:0000256" key="2">
    <source>
        <dbReference type="ARBA" id="ARBA00022723"/>
    </source>
</evidence>
<feature type="domain" description="Zn(2)-C6 fungal-type" evidence="5">
    <location>
        <begin position="295"/>
        <end position="325"/>
    </location>
</feature>
<feature type="compositionally biased region" description="Low complexity" evidence="4">
    <location>
        <begin position="167"/>
        <end position="185"/>
    </location>
</feature>
<feature type="region of interest" description="Disordered" evidence="4">
    <location>
        <begin position="325"/>
        <end position="390"/>
    </location>
</feature>
<dbReference type="InterPro" id="IPR050613">
    <property type="entry name" value="Sec_Metabolite_Reg"/>
</dbReference>
<feature type="compositionally biased region" description="Polar residues" evidence="4">
    <location>
        <begin position="972"/>
        <end position="983"/>
    </location>
</feature>
<dbReference type="GO" id="GO:0005634">
    <property type="term" value="C:nucleus"/>
    <property type="evidence" value="ECO:0007669"/>
    <property type="project" value="UniProtKB-SubCell"/>
</dbReference>
<dbReference type="GO" id="GO:0000981">
    <property type="term" value="F:DNA-binding transcription factor activity, RNA polymerase II-specific"/>
    <property type="evidence" value="ECO:0007669"/>
    <property type="project" value="InterPro"/>
</dbReference>
<dbReference type="Pfam" id="PF04082">
    <property type="entry name" value="Fungal_trans"/>
    <property type="match status" value="1"/>
</dbReference>
<organism evidence="6 7">
    <name type="scientific">Kwoniella dendrophila CBS 6074</name>
    <dbReference type="NCBI Taxonomy" id="1295534"/>
    <lineage>
        <taxon>Eukaryota</taxon>
        <taxon>Fungi</taxon>
        <taxon>Dikarya</taxon>
        <taxon>Basidiomycota</taxon>
        <taxon>Agaricomycotina</taxon>
        <taxon>Tremellomycetes</taxon>
        <taxon>Tremellales</taxon>
        <taxon>Cryptococcaceae</taxon>
        <taxon>Kwoniella</taxon>
    </lineage>
</organism>
<keyword evidence="3" id="KW-0539">Nucleus</keyword>
<protein>
    <recommendedName>
        <fullName evidence="5">Zn(2)-C6 fungal-type domain-containing protein</fullName>
    </recommendedName>
</protein>
<dbReference type="CDD" id="cd00067">
    <property type="entry name" value="GAL4"/>
    <property type="match status" value="1"/>
</dbReference>
<evidence type="ECO:0000313" key="6">
    <source>
        <dbReference type="EMBL" id="WWC86725.1"/>
    </source>
</evidence>
<gene>
    <name evidence="6" type="ORF">L201_001603</name>
</gene>
<feature type="region of interest" description="Disordered" evidence="4">
    <location>
        <begin position="1"/>
        <end position="291"/>
    </location>
</feature>
<reference evidence="6 7" key="1">
    <citation type="submission" date="2024-01" db="EMBL/GenBank/DDBJ databases">
        <title>Comparative genomics of Cryptococcus and Kwoniella reveals pathogenesis evolution and contrasting modes of karyotype evolution via chromosome fusion or intercentromeric recombination.</title>
        <authorList>
            <person name="Coelho M.A."/>
            <person name="David-Palma M."/>
            <person name="Shea T."/>
            <person name="Bowers K."/>
            <person name="McGinley-Smith S."/>
            <person name="Mohammad A.W."/>
            <person name="Gnirke A."/>
            <person name="Yurkov A.M."/>
            <person name="Nowrousian M."/>
            <person name="Sun S."/>
            <person name="Cuomo C.A."/>
            <person name="Heitman J."/>
        </authorList>
    </citation>
    <scope>NUCLEOTIDE SEQUENCE [LARGE SCALE GENOMIC DNA]</scope>
    <source>
        <strain evidence="6 7">CBS 6074</strain>
    </source>
</reference>
<dbReference type="InterPro" id="IPR007219">
    <property type="entry name" value="XnlR_reg_dom"/>
</dbReference>
<feature type="compositionally biased region" description="Low complexity" evidence="4">
    <location>
        <begin position="28"/>
        <end position="40"/>
    </location>
</feature>
<feature type="compositionally biased region" description="Polar residues" evidence="4">
    <location>
        <begin position="1011"/>
        <end position="1026"/>
    </location>
</feature>
<feature type="compositionally biased region" description="Low complexity" evidence="4">
    <location>
        <begin position="364"/>
        <end position="375"/>
    </location>
</feature>
<sequence length="1231" mass="135659">MHRNNNTGEDHHSSSSRYPPPPPPQQRPPSSSSSGRPSSSFYLPPPIPSSNSPMSHSFGGSPNFRDSHHVQSPSGGHTDPQSWISGSSSNIDRERDRERERDRDRPSSSTSRSKTSWNTGHKTEPSPRDTTGNRLPSLVDYNSSHNRNSGWDVPSPGSYTMSNARGSSSHYPPSSHSHPHQLQHPLYRDSPSKPPSLITPMSNNQSLPPHHLPWSDERGLSPGSANRRESVISQSGLAYSDSPMEPQEPLLNSTNNNNSNKHPAPSTTKDDDTGNGNSNNDGQPTKKKKRRVALSCAECAKRKQKCNRETPCQHCVARRVPELCVPYSRPATPPGGKNLKNDDTSSAKPSPRDNSNNIKKENDNNNSSSQTNTPTQQPPPNSSTIVSRPPSMLPTISVRVARLEAMVNAMVNRVDGVEGKALRDWRINHAPATSPPPLSAELPAESEDEKKLDNRPETSSTQSRMERSVEWENGPDSEDAVVGGLDRETGSRNPLPQSLHASGPVPLGLDYHGTPAEQLSKLFNDCGLNPEKMTTLMKDLPPRDLAEKITQWFFEKVNYVRYPIDRHLFRLAFEQVYAQKSTAAAVLALPLVFIVFALSTRVAPDEIVGNEEEKRLTSLRYYWNSKTAINIASAVKAENLHLVETRICTGLYLVLMHERRLAEGWAEFRYALTIGQALGLHRDGTKLGLDPYVTEYRRRLWSYLIHADATYSCLLGRPTAIDSNFADTLPPSNIELEALKEDKKALPRPMLEPTFATYLILRRGLGCIVAKVTQHFQRLSGQTSYKDVEALDAELKQFVEDLPPTFKMLTPDKSYDQKMWFLPIHRYYIQTEILHFTIILHRPWLLRKLRSSRYALSRQACFDAAVTDYKLRQMFKVDCPDFFETLLGGSFREFNAAMIAGISIIIDPRASRAPEMKQIIQSFMEQHPHDPNADDFSQKEAAIIYTLHQRAQQIESQRSARKPAPPAGRLSVDNTSFERSSSMAAPPQPTPPHSGDHGSSGPRNAALPAISPQSYVRASPYTSSMGPTPPGMGQSPEDDHPQRLLDHWLQSNTSFGPGTEGLNLGIGIYPQQPFPNSRSNSLVSSDQIAGQHTNNITYNTNIPTNGISQDINSNGGTQYNGGFDNTGAMGWMDPSLASGGPMMGTISELPPNPDSSNPSNLSQHNMSMLGMGLPMSVSNGVNNGGNSSVMNGNVNGNVQMGGNSSQYWNALIDGIVTGLPTYDPNMASAAM</sequence>
<dbReference type="AlphaFoldDB" id="A0AAX4JMS2"/>
<dbReference type="SUPFAM" id="SSF57701">
    <property type="entry name" value="Zn2/Cys6 DNA-binding domain"/>
    <property type="match status" value="1"/>
</dbReference>
<feature type="compositionally biased region" description="Polar residues" evidence="4">
    <location>
        <begin position="70"/>
        <end position="86"/>
    </location>
</feature>
<dbReference type="Pfam" id="PF00172">
    <property type="entry name" value="Zn_clus"/>
    <property type="match status" value="1"/>
</dbReference>
<evidence type="ECO:0000313" key="7">
    <source>
        <dbReference type="Proteomes" id="UP001355207"/>
    </source>
</evidence>
<dbReference type="InterPro" id="IPR036864">
    <property type="entry name" value="Zn2-C6_fun-type_DNA-bd_sf"/>
</dbReference>
<feature type="region of interest" description="Disordered" evidence="4">
    <location>
        <begin position="428"/>
        <end position="501"/>
    </location>
</feature>
<proteinExistence type="predicted"/>
<accession>A0AAX4JMS2</accession>
<dbReference type="EMBL" id="CP144099">
    <property type="protein sequence ID" value="WWC86725.1"/>
    <property type="molecule type" value="Genomic_DNA"/>
</dbReference>
<keyword evidence="7" id="KW-1185">Reference proteome</keyword>
<evidence type="ECO:0000259" key="5">
    <source>
        <dbReference type="PROSITE" id="PS50048"/>
    </source>
</evidence>
<dbReference type="RefSeq" id="XP_066073488.1">
    <property type="nucleotide sequence ID" value="XM_066217391.1"/>
</dbReference>
<comment type="subcellular location">
    <subcellularLocation>
        <location evidence="1">Nucleus</location>
    </subcellularLocation>
</comment>
<dbReference type="SMART" id="SM00066">
    <property type="entry name" value="GAL4"/>
    <property type="match status" value="1"/>
</dbReference>
<dbReference type="CDD" id="cd12148">
    <property type="entry name" value="fungal_TF_MHR"/>
    <property type="match status" value="1"/>
</dbReference>
<dbReference type="GO" id="GO:0006351">
    <property type="term" value="P:DNA-templated transcription"/>
    <property type="evidence" value="ECO:0007669"/>
    <property type="project" value="InterPro"/>
</dbReference>
<feature type="region of interest" description="Disordered" evidence="4">
    <location>
        <begin position="950"/>
        <end position="1042"/>
    </location>
</feature>
<dbReference type="GeneID" id="91092275"/>
<dbReference type="GO" id="GO:0008270">
    <property type="term" value="F:zinc ion binding"/>
    <property type="evidence" value="ECO:0007669"/>
    <property type="project" value="InterPro"/>
</dbReference>
<feature type="compositionally biased region" description="Polar residues" evidence="4">
    <location>
        <begin position="491"/>
        <end position="500"/>
    </location>
</feature>
<feature type="compositionally biased region" description="Basic and acidic residues" evidence="4">
    <location>
        <begin position="91"/>
        <end position="106"/>
    </location>
</feature>
<evidence type="ECO:0000256" key="3">
    <source>
        <dbReference type="ARBA" id="ARBA00023242"/>
    </source>
</evidence>
<dbReference type="PANTHER" id="PTHR31001:SF87">
    <property type="entry name" value="COL-21"/>
    <property type="match status" value="1"/>
</dbReference>
<dbReference type="PANTHER" id="PTHR31001">
    <property type="entry name" value="UNCHARACTERIZED TRANSCRIPTIONAL REGULATORY PROTEIN"/>
    <property type="match status" value="1"/>
</dbReference>
<evidence type="ECO:0000256" key="4">
    <source>
        <dbReference type="SAM" id="MobiDB-lite"/>
    </source>
</evidence>
<dbReference type="PROSITE" id="PS50048">
    <property type="entry name" value="ZN2_CY6_FUNGAL_2"/>
    <property type="match status" value="1"/>
</dbReference>
<name>A0AAX4JMS2_9TREE</name>
<dbReference type="Proteomes" id="UP001355207">
    <property type="component" value="Chromosome 2"/>
</dbReference>
<dbReference type="PROSITE" id="PS00463">
    <property type="entry name" value="ZN2_CY6_FUNGAL_1"/>
    <property type="match status" value="1"/>
</dbReference>
<dbReference type="Gene3D" id="4.10.240.10">
    <property type="entry name" value="Zn(2)-C6 fungal-type DNA-binding domain"/>
    <property type="match status" value="1"/>
</dbReference>
<feature type="compositionally biased region" description="Pro residues" evidence="4">
    <location>
        <begin position="18"/>
        <end position="27"/>
    </location>
</feature>
<keyword evidence="2" id="KW-0479">Metal-binding</keyword>
<dbReference type="GO" id="GO:0003677">
    <property type="term" value="F:DNA binding"/>
    <property type="evidence" value="ECO:0007669"/>
    <property type="project" value="InterPro"/>
</dbReference>
<feature type="compositionally biased region" description="Polar residues" evidence="4">
    <location>
        <begin position="157"/>
        <end position="166"/>
    </location>
</feature>
<evidence type="ECO:0000256" key="1">
    <source>
        <dbReference type="ARBA" id="ARBA00004123"/>
    </source>
</evidence>
<dbReference type="SMART" id="SM00906">
    <property type="entry name" value="Fungal_trans"/>
    <property type="match status" value="1"/>
</dbReference>
<feature type="compositionally biased region" description="Polar residues" evidence="4">
    <location>
        <begin position="128"/>
        <end position="149"/>
    </location>
</feature>
<dbReference type="InterPro" id="IPR001138">
    <property type="entry name" value="Zn2Cys6_DnaBD"/>
</dbReference>